<evidence type="ECO:0000313" key="5">
    <source>
        <dbReference type="EMBL" id="CAG8717674.1"/>
    </source>
</evidence>
<keyword evidence="6" id="KW-1185">Reference proteome</keyword>
<dbReference type="InterPro" id="IPR002213">
    <property type="entry name" value="UDP_glucos_trans"/>
</dbReference>
<evidence type="ECO:0000256" key="2">
    <source>
        <dbReference type="ARBA" id="ARBA00022679"/>
    </source>
</evidence>
<accession>A0ABN7V1H4</accession>
<dbReference type="InterPro" id="IPR035595">
    <property type="entry name" value="UDP_glycos_trans_CS"/>
</dbReference>
<dbReference type="Pfam" id="PF00201">
    <property type="entry name" value="UDPGT"/>
    <property type="match status" value="1"/>
</dbReference>
<dbReference type="PROSITE" id="PS00375">
    <property type="entry name" value="UDPGT"/>
    <property type="match status" value="1"/>
</dbReference>
<name>A0ABN7V1H4_GIGMA</name>
<proteinExistence type="inferred from homology"/>
<dbReference type="Proteomes" id="UP000789901">
    <property type="component" value="Unassembled WGS sequence"/>
</dbReference>
<evidence type="ECO:0000313" key="6">
    <source>
        <dbReference type="Proteomes" id="UP000789901"/>
    </source>
</evidence>
<keyword evidence="4" id="KW-0472">Membrane</keyword>
<dbReference type="Gene3D" id="3.40.50.2000">
    <property type="entry name" value="Glycogen Phosphorylase B"/>
    <property type="match status" value="2"/>
</dbReference>
<keyword evidence="1 3" id="KW-0328">Glycosyltransferase</keyword>
<comment type="similarity">
    <text evidence="3">Belongs to the UDP-glycosyltransferase family.</text>
</comment>
<keyword evidence="2 3" id="KW-0808">Transferase</keyword>
<evidence type="ECO:0000256" key="4">
    <source>
        <dbReference type="SAM" id="Phobius"/>
    </source>
</evidence>
<organism evidence="5 6">
    <name type="scientific">Gigaspora margarita</name>
    <dbReference type="NCBI Taxonomy" id="4874"/>
    <lineage>
        <taxon>Eukaryota</taxon>
        <taxon>Fungi</taxon>
        <taxon>Fungi incertae sedis</taxon>
        <taxon>Mucoromycota</taxon>
        <taxon>Glomeromycotina</taxon>
        <taxon>Glomeromycetes</taxon>
        <taxon>Diversisporales</taxon>
        <taxon>Gigasporaceae</taxon>
        <taxon>Gigaspora</taxon>
    </lineage>
</organism>
<dbReference type="CDD" id="cd03784">
    <property type="entry name" value="GT1_Gtf-like"/>
    <property type="match status" value="1"/>
</dbReference>
<dbReference type="SUPFAM" id="SSF53756">
    <property type="entry name" value="UDP-Glycosyltransferase/glycogen phosphorylase"/>
    <property type="match status" value="1"/>
</dbReference>
<comment type="caution">
    <text evidence="5">The sequence shown here is derived from an EMBL/GenBank/DDBJ whole genome shotgun (WGS) entry which is preliminary data.</text>
</comment>
<feature type="transmembrane region" description="Helical" evidence="4">
    <location>
        <begin position="533"/>
        <end position="556"/>
    </location>
</feature>
<keyword evidence="4" id="KW-1133">Transmembrane helix</keyword>
<dbReference type="PANTHER" id="PTHR48043">
    <property type="entry name" value="EG:EG0003.4 PROTEIN-RELATED"/>
    <property type="match status" value="1"/>
</dbReference>
<gene>
    <name evidence="5" type="ORF">GMARGA_LOCUS13256</name>
</gene>
<dbReference type="PANTHER" id="PTHR48043:SF145">
    <property type="entry name" value="FI06409P-RELATED"/>
    <property type="match status" value="1"/>
</dbReference>
<sequence>MVLKYSFSLFTFWYLTIFALFLAYSNVESQSKFIQRDSLLNRTELPKNILAASSFGGASHLVPMLEVLKILVDRGYNVTLVAPGNFTANSESYHSIPQIISSNEKGSSLFSNQELFKKLCVEDLDIGTMWKVFDPELYTKNYNAFKRATEEIDVDLFFCDLGINEACFDLAWQLEKPVVGFTSVPLFATSPPPYKSDPVFGCHVNMENESFYERFKCAIIKPLEFTNVFKTLARNLNNQRVNLGAEPYWNPRSKIENILFLFDNFFGFETPIPMLPLHQEIGPVLPDTYPDLTPALDSFLNTHPRTMYFALGTNIFTSPQNIAILLKSCLELINQNIIDGVIWASVKTNITELMSFSSADIPISDILNNNYPHIYITKFAPQFAILSHENTKVFLGHGGISSSHESIYTATPMLVLPIMGDQLANAEKLELTGVALRLSKLNLTVDDISLKVKRLLNEESFKKNSERLSFVAKLNSKRKYRGADLVEMVMNSMKYDGVKDENGNLRVNNNVLLRDWITANTRMGFIRGNYVDVYGTFILLVLALIGGVGFALLKVVKYLYVRYKVRNSNSKSKKE</sequence>
<dbReference type="EMBL" id="CAJVQB010008355">
    <property type="protein sequence ID" value="CAG8717674.1"/>
    <property type="molecule type" value="Genomic_DNA"/>
</dbReference>
<reference evidence="5 6" key="1">
    <citation type="submission" date="2021-06" db="EMBL/GenBank/DDBJ databases">
        <authorList>
            <person name="Kallberg Y."/>
            <person name="Tangrot J."/>
            <person name="Rosling A."/>
        </authorList>
    </citation>
    <scope>NUCLEOTIDE SEQUENCE [LARGE SCALE GENOMIC DNA]</scope>
    <source>
        <strain evidence="5 6">120-4 pot B 10/14</strain>
    </source>
</reference>
<protein>
    <submittedName>
        <fullName evidence="5">24723_t:CDS:1</fullName>
    </submittedName>
</protein>
<dbReference type="InterPro" id="IPR050271">
    <property type="entry name" value="UDP-glycosyltransferase"/>
</dbReference>
<evidence type="ECO:0000256" key="3">
    <source>
        <dbReference type="RuleBase" id="RU003718"/>
    </source>
</evidence>
<keyword evidence="4" id="KW-0812">Transmembrane</keyword>
<evidence type="ECO:0000256" key="1">
    <source>
        <dbReference type="ARBA" id="ARBA00022676"/>
    </source>
</evidence>